<protein>
    <recommendedName>
        <fullName evidence="6 9">3-dehydroquinate dehydratase</fullName>
        <shortName evidence="9">3-dehydroquinase</shortName>
        <ecNumber evidence="6 9">4.2.1.10</ecNumber>
    </recommendedName>
    <alternativeName>
        <fullName evidence="9">Type II DHQase</fullName>
    </alternativeName>
</protein>
<dbReference type="PANTHER" id="PTHR21272:SF3">
    <property type="entry name" value="CATABOLIC 3-DEHYDROQUINASE"/>
    <property type="match status" value="1"/>
</dbReference>
<feature type="active site" description="Proton donor" evidence="9 10">
    <location>
        <position position="101"/>
    </location>
</feature>
<feature type="binding site" evidence="9 11">
    <location>
        <position position="81"/>
    </location>
    <ligand>
        <name>substrate</name>
    </ligand>
</feature>
<evidence type="ECO:0000256" key="7">
    <source>
        <dbReference type="ARBA" id="ARBA00023141"/>
    </source>
</evidence>
<dbReference type="Proteomes" id="UP000600865">
    <property type="component" value="Unassembled WGS sequence"/>
</dbReference>
<dbReference type="NCBIfam" id="TIGR01088">
    <property type="entry name" value="aroQ"/>
    <property type="match status" value="1"/>
</dbReference>
<reference evidence="13 14" key="1">
    <citation type="journal article" date="2014" name="Int. J. Syst. Evol. Microbiol.">
        <title>Complete genome sequence of Corynebacterium casei LMG S-19264T (=DSM 44701T), isolated from a smear-ripened cheese.</title>
        <authorList>
            <consortium name="US DOE Joint Genome Institute (JGI-PGF)"/>
            <person name="Walter F."/>
            <person name="Albersmeier A."/>
            <person name="Kalinowski J."/>
            <person name="Ruckert C."/>
        </authorList>
    </citation>
    <scope>NUCLEOTIDE SEQUENCE [LARGE SCALE GENOMIC DNA]</scope>
    <source>
        <strain evidence="13 14">KCTC 23968</strain>
    </source>
</reference>
<name>A0A918KBU3_9PROT</name>
<comment type="function">
    <text evidence="2 9">Catalyzes a trans-dehydration via an enolate intermediate.</text>
</comment>
<dbReference type="InterPro" id="IPR001874">
    <property type="entry name" value="DHquinase_II"/>
</dbReference>
<dbReference type="HAMAP" id="MF_00169">
    <property type="entry name" value="AroQ"/>
    <property type="match status" value="1"/>
</dbReference>
<feature type="site" description="Transition state stabilizer" evidence="9 12">
    <location>
        <position position="19"/>
    </location>
</feature>
<dbReference type="PANTHER" id="PTHR21272">
    <property type="entry name" value="CATABOLIC 3-DEHYDROQUINASE"/>
    <property type="match status" value="1"/>
</dbReference>
<dbReference type="EC" id="4.2.1.10" evidence="6 9"/>
<feature type="active site" description="Proton acceptor" evidence="9 10">
    <location>
        <position position="24"/>
    </location>
</feature>
<dbReference type="EMBL" id="BMYV01000001">
    <property type="protein sequence ID" value="GGX58117.1"/>
    <property type="molecule type" value="Genomic_DNA"/>
</dbReference>
<comment type="catalytic activity">
    <reaction evidence="1 9">
        <text>3-dehydroquinate = 3-dehydroshikimate + H2O</text>
        <dbReference type="Rhea" id="RHEA:21096"/>
        <dbReference type="ChEBI" id="CHEBI:15377"/>
        <dbReference type="ChEBI" id="CHEBI:16630"/>
        <dbReference type="ChEBI" id="CHEBI:32364"/>
        <dbReference type="EC" id="4.2.1.10"/>
    </reaction>
</comment>
<evidence type="ECO:0000313" key="14">
    <source>
        <dbReference type="Proteomes" id="UP000600865"/>
    </source>
</evidence>
<comment type="caution">
    <text evidence="13">The sequence shown here is derived from an EMBL/GenBank/DDBJ whole genome shotgun (WGS) entry which is preliminary data.</text>
</comment>
<keyword evidence="7 9" id="KW-0057">Aromatic amino acid biosynthesis</keyword>
<evidence type="ECO:0000256" key="5">
    <source>
        <dbReference type="ARBA" id="ARBA00011193"/>
    </source>
</evidence>
<keyword evidence="9" id="KW-0028">Amino-acid biosynthesis</keyword>
<dbReference type="GO" id="GO:0008652">
    <property type="term" value="P:amino acid biosynthetic process"/>
    <property type="evidence" value="ECO:0007669"/>
    <property type="project" value="UniProtKB-KW"/>
</dbReference>
<evidence type="ECO:0000256" key="12">
    <source>
        <dbReference type="PIRSR" id="PIRSR001399-3"/>
    </source>
</evidence>
<dbReference type="PIRSF" id="PIRSF001399">
    <property type="entry name" value="DHquinase_II"/>
    <property type="match status" value="1"/>
</dbReference>
<evidence type="ECO:0000256" key="1">
    <source>
        <dbReference type="ARBA" id="ARBA00001864"/>
    </source>
</evidence>
<dbReference type="PROSITE" id="PS01029">
    <property type="entry name" value="DEHYDROQUINASE_II"/>
    <property type="match status" value="1"/>
</dbReference>
<comment type="subunit">
    <text evidence="5 9">Homododecamer.</text>
</comment>
<evidence type="ECO:0000256" key="4">
    <source>
        <dbReference type="ARBA" id="ARBA00011037"/>
    </source>
</evidence>
<organism evidence="13 14">
    <name type="scientific">Litorimonas cladophorae</name>
    <dbReference type="NCBI Taxonomy" id="1220491"/>
    <lineage>
        <taxon>Bacteria</taxon>
        <taxon>Pseudomonadati</taxon>
        <taxon>Pseudomonadota</taxon>
        <taxon>Alphaproteobacteria</taxon>
        <taxon>Maricaulales</taxon>
        <taxon>Robiginitomaculaceae</taxon>
    </lineage>
</organism>
<dbReference type="GO" id="GO:0009073">
    <property type="term" value="P:aromatic amino acid family biosynthetic process"/>
    <property type="evidence" value="ECO:0007669"/>
    <property type="project" value="UniProtKB-KW"/>
</dbReference>
<dbReference type="SUPFAM" id="SSF52304">
    <property type="entry name" value="Type II 3-dehydroquinate dehydratase"/>
    <property type="match status" value="1"/>
</dbReference>
<comment type="pathway">
    <text evidence="3 9">Metabolic intermediate biosynthesis; chorismate biosynthesis; chorismate from D-erythrose 4-phosphate and phosphoenolpyruvate: step 3/7.</text>
</comment>
<evidence type="ECO:0000256" key="10">
    <source>
        <dbReference type="PIRSR" id="PIRSR001399-1"/>
    </source>
</evidence>
<accession>A0A918KBU3</accession>
<dbReference type="InterPro" id="IPR018509">
    <property type="entry name" value="DHquinase_II_CS"/>
</dbReference>
<evidence type="ECO:0000313" key="13">
    <source>
        <dbReference type="EMBL" id="GGX58117.1"/>
    </source>
</evidence>
<dbReference type="RefSeq" id="WP_189580668.1">
    <property type="nucleotide sequence ID" value="NZ_BMYV01000001.1"/>
</dbReference>
<dbReference type="AlphaFoldDB" id="A0A918KBU3"/>
<keyword evidence="8 9" id="KW-0456">Lyase</keyword>
<dbReference type="NCBIfam" id="NF003807">
    <property type="entry name" value="PRK05395.1-4"/>
    <property type="match status" value="1"/>
</dbReference>
<comment type="similarity">
    <text evidence="4 9">Belongs to the type-II 3-dehydroquinase family.</text>
</comment>
<evidence type="ECO:0000256" key="6">
    <source>
        <dbReference type="ARBA" id="ARBA00012060"/>
    </source>
</evidence>
<feature type="binding site" evidence="9 11">
    <location>
        <position position="112"/>
    </location>
    <ligand>
        <name>substrate</name>
    </ligand>
</feature>
<gene>
    <name evidence="9 13" type="primary">aroQ</name>
    <name evidence="13" type="ORF">GCM10011309_04130</name>
</gene>
<evidence type="ECO:0000256" key="8">
    <source>
        <dbReference type="ARBA" id="ARBA00023239"/>
    </source>
</evidence>
<feature type="binding site" evidence="9 11">
    <location>
        <begin position="102"/>
        <end position="103"/>
    </location>
    <ligand>
        <name>substrate</name>
    </ligand>
</feature>
<evidence type="ECO:0000256" key="11">
    <source>
        <dbReference type="PIRSR" id="PIRSR001399-2"/>
    </source>
</evidence>
<dbReference type="CDD" id="cd00466">
    <property type="entry name" value="DHQase_II"/>
    <property type="match status" value="1"/>
</dbReference>
<dbReference type="InterPro" id="IPR036441">
    <property type="entry name" value="DHquinase_II_sf"/>
</dbReference>
<feature type="binding site" evidence="9 11">
    <location>
        <position position="88"/>
    </location>
    <ligand>
        <name>substrate</name>
    </ligand>
</feature>
<proteinExistence type="inferred from homology"/>
<evidence type="ECO:0000256" key="3">
    <source>
        <dbReference type="ARBA" id="ARBA00004902"/>
    </source>
</evidence>
<dbReference type="Pfam" id="PF01220">
    <property type="entry name" value="DHquinase_II"/>
    <property type="match status" value="1"/>
</dbReference>
<dbReference type="NCBIfam" id="NF003806">
    <property type="entry name" value="PRK05395.1-3"/>
    <property type="match status" value="1"/>
</dbReference>
<keyword evidence="14" id="KW-1185">Reference proteome</keyword>
<dbReference type="GO" id="GO:0019631">
    <property type="term" value="P:quinate catabolic process"/>
    <property type="evidence" value="ECO:0007669"/>
    <property type="project" value="TreeGrafter"/>
</dbReference>
<dbReference type="Gene3D" id="3.40.50.9100">
    <property type="entry name" value="Dehydroquinase, class II"/>
    <property type="match status" value="1"/>
</dbReference>
<dbReference type="GO" id="GO:0003855">
    <property type="term" value="F:3-dehydroquinate dehydratase activity"/>
    <property type="evidence" value="ECO:0007669"/>
    <property type="project" value="UniProtKB-UniRule"/>
</dbReference>
<sequence>MTKPIHIINGPNLNLLGTREPEVYGADTLDDIKELCVEVAAALDREIVFVQSNIEGELVNFIQAAGRDGAGIVINPAAYTHTSIALHDALKAVDVPSIEIHLSQPAKRESFRRRSYVAEAVHGTISGFGADSYVLGLQALSNLLDTND</sequence>
<evidence type="ECO:0000256" key="9">
    <source>
        <dbReference type="HAMAP-Rule" id="MF_00169"/>
    </source>
</evidence>
<feature type="binding site" evidence="9 11">
    <location>
        <position position="75"/>
    </location>
    <ligand>
        <name>substrate</name>
    </ligand>
</feature>
<dbReference type="NCBIfam" id="NF003805">
    <property type="entry name" value="PRK05395.1-2"/>
    <property type="match status" value="1"/>
</dbReference>
<dbReference type="GO" id="GO:0009423">
    <property type="term" value="P:chorismate biosynthetic process"/>
    <property type="evidence" value="ECO:0007669"/>
    <property type="project" value="UniProtKB-UniRule"/>
</dbReference>
<evidence type="ECO:0000256" key="2">
    <source>
        <dbReference type="ARBA" id="ARBA00003924"/>
    </source>
</evidence>